<dbReference type="AlphaFoldDB" id="A0A3A8F467"/>
<protein>
    <submittedName>
        <fullName evidence="1">5-carboxymethyl-2-hydroxymuconate Delta-isomerase</fullName>
    </submittedName>
</protein>
<accession>A0A3A8F467</accession>
<dbReference type="PANTHER" id="PTHR37950">
    <property type="entry name" value="4-HYDROXYPHENYLACETATE CATABOLISM PROTEIN"/>
    <property type="match status" value="1"/>
</dbReference>
<name>A0A3A8F467_9GAMM</name>
<proteinExistence type="predicted"/>
<reference evidence="1 2" key="1">
    <citation type="submission" date="2018-09" db="EMBL/GenBank/DDBJ databases">
        <title>The draft genome of Acinetobacter spp. strains.</title>
        <authorList>
            <person name="Qin J."/>
            <person name="Feng Y."/>
            <person name="Zong Z."/>
        </authorList>
    </citation>
    <scope>NUCLEOTIDE SEQUENCE [LARGE SCALE GENOMIC DNA]</scope>
    <source>
        <strain evidence="1 2">WCHAc060096</strain>
    </source>
</reference>
<evidence type="ECO:0000313" key="1">
    <source>
        <dbReference type="EMBL" id="RKG35503.1"/>
    </source>
</evidence>
<dbReference type="InterPro" id="IPR004220">
    <property type="entry name" value="5-COMe_2-OHmuconate_Isoase"/>
</dbReference>
<dbReference type="EMBL" id="RAXU01000003">
    <property type="protein sequence ID" value="RKG35503.1"/>
    <property type="molecule type" value="Genomic_DNA"/>
</dbReference>
<dbReference type="CDD" id="cd00580">
    <property type="entry name" value="CHMI"/>
    <property type="match status" value="1"/>
</dbReference>
<evidence type="ECO:0000313" key="2">
    <source>
        <dbReference type="Proteomes" id="UP000269001"/>
    </source>
</evidence>
<keyword evidence="1" id="KW-0413">Isomerase</keyword>
<gene>
    <name evidence="1" type="ORF">D7V21_04145</name>
</gene>
<organism evidence="1 2">
    <name type="scientific">Acinetobacter guerrae</name>
    <dbReference type="NCBI Taxonomy" id="1843371"/>
    <lineage>
        <taxon>Bacteria</taxon>
        <taxon>Pseudomonadati</taxon>
        <taxon>Pseudomonadota</taxon>
        <taxon>Gammaproteobacteria</taxon>
        <taxon>Moraxellales</taxon>
        <taxon>Moraxellaceae</taxon>
        <taxon>Acinetobacter</taxon>
    </lineage>
</organism>
<dbReference type="RefSeq" id="WP_120369273.1">
    <property type="nucleotide sequence ID" value="NZ_RAXU01000003.1"/>
</dbReference>
<comment type="caution">
    <text evidence="1">The sequence shown here is derived from an EMBL/GenBank/DDBJ whole genome shotgun (WGS) entry which is preliminary data.</text>
</comment>
<dbReference type="Gene3D" id="3.30.429.10">
    <property type="entry name" value="Macrophage Migration Inhibitory Factor"/>
    <property type="match status" value="1"/>
</dbReference>
<dbReference type="Pfam" id="PF02962">
    <property type="entry name" value="CHMI"/>
    <property type="match status" value="1"/>
</dbReference>
<dbReference type="InterPro" id="IPR014347">
    <property type="entry name" value="Tautomerase/MIF_sf"/>
</dbReference>
<dbReference type="GO" id="GO:0008704">
    <property type="term" value="F:5-carboxymethyl-2-hydroxymuconate delta-isomerase activity"/>
    <property type="evidence" value="ECO:0007669"/>
    <property type="project" value="InterPro"/>
</dbReference>
<keyword evidence="2" id="KW-1185">Reference proteome</keyword>
<sequence length="123" mass="14022">MPHVIVDYSANLEDFEPKLLLLKINTTLVETGYCEALDIKSRAHMDDAVVIGLGVEQQAYVHVKVYLLSGRSQQQKTEIGQKVLDTLRADHVLNHQKITVQSCVELIEMPKQNYFKDVIKPQF</sequence>
<dbReference type="Proteomes" id="UP000269001">
    <property type="component" value="Unassembled WGS sequence"/>
</dbReference>
<dbReference type="SUPFAM" id="SSF55331">
    <property type="entry name" value="Tautomerase/MIF"/>
    <property type="match status" value="1"/>
</dbReference>
<dbReference type="PANTHER" id="PTHR37950:SF1">
    <property type="entry name" value="4-HYDROXYPHENYLACETATE CATABOLISM PROTEIN"/>
    <property type="match status" value="1"/>
</dbReference>